<evidence type="ECO:0000259" key="1">
    <source>
        <dbReference type="Pfam" id="PF13456"/>
    </source>
</evidence>
<dbReference type="CDD" id="cd06222">
    <property type="entry name" value="RNase_H_like"/>
    <property type="match status" value="1"/>
</dbReference>
<dbReference type="GO" id="GO:0003676">
    <property type="term" value="F:nucleic acid binding"/>
    <property type="evidence" value="ECO:0007669"/>
    <property type="project" value="InterPro"/>
</dbReference>
<gene>
    <name evidence="2" type="ORF">Din_026346</name>
</gene>
<dbReference type="InterPro" id="IPR053151">
    <property type="entry name" value="RNase_H-like"/>
</dbReference>
<dbReference type="EMBL" id="GHES01026346">
    <property type="protein sequence ID" value="MPA56905.1"/>
    <property type="molecule type" value="Transcribed_RNA"/>
</dbReference>
<dbReference type="InterPro" id="IPR002156">
    <property type="entry name" value="RNaseH_domain"/>
</dbReference>
<accession>A0A5B7ALD5</accession>
<evidence type="ECO:0000313" key="2">
    <source>
        <dbReference type="EMBL" id="MPA56905.1"/>
    </source>
</evidence>
<dbReference type="PANTHER" id="PTHR47723">
    <property type="entry name" value="OS05G0353850 PROTEIN"/>
    <property type="match status" value="1"/>
</dbReference>
<dbReference type="InterPro" id="IPR036397">
    <property type="entry name" value="RNaseH_sf"/>
</dbReference>
<dbReference type="InterPro" id="IPR044730">
    <property type="entry name" value="RNase_H-like_dom_plant"/>
</dbReference>
<dbReference type="Gene3D" id="3.30.420.10">
    <property type="entry name" value="Ribonuclease H-like superfamily/Ribonuclease H"/>
    <property type="match status" value="1"/>
</dbReference>
<dbReference type="InterPro" id="IPR012337">
    <property type="entry name" value="RNaseH-like_sf"/>
</dbReference>
<protein>
    <recommendedName>
        <fullName evidence="1">RNase H type-1 domain-containing protein</fullName>
    </recommendedName>
</protein>
<name>A0A5B7ALD5_DAVIN</name>
<feature type="domain" description="RNase H type-1" evidence="1">
    <location>
        <begin position="3"/>
        <end position="110"/>
    </location>
</feature>
<dbReference type="SUPFAM" id="SSF53098">
    <property type="entry name" value="Ribonuclease H-like"/>
    <property type="match status" value="1"/>
</dbReference>
<reference evidence="2" key="1">
    <citation type="submission" date="2019-08" db="EMBL/GenBank/DDBJ databases">
        <title>Reference gene set and small RNA set construction with multiple tissues from Davidia involucrata Baill.</title>
        <authorList>
            <person name="Yang H."/>
            <person name="Zhou C."/>
            <person name="Li G."/>
            <person name="Wang J."/>
            <person name="Gao P."/>
            <person name="Wang M."/>
            <person name="Wang R."/>
            <person name="Zhao Y."/>
        </authorList>
    </citation>
    <scope>NUCLEOTIDE SEQUENCE</scope>
    <source>
        <tissue evidence="2">Mixed with DoveR01_LX</tissue>
    </source>
</reference>
<organism evidence="2">
    <name type="scientific">Davidia involucrata</name>
    <name type="common">Dove tree</name>
    <dbReference type="NCBI Taxonomy" id="16924"/>
    <lineage>
        <taxon>Eukaryota</taxon>
        <taxon>Viridiplantae</taxon>
        <taxon>Streptophyta</taxon>
        <taxon>Embryophyta</taxon>
        <taxon>Tracheophyta</taxon>
        <taxon>Spermatophyta</taxon>
        <taxon>Magnoliopsida</taxon>
        <taxon>eudicotyledons</taxon>
        <taxon>Gunneridae</taxon>
        <taxon>Pentapetalae</taxon>
        <taxon>asterids</taxon>
        <taxon>Cornales</taxon>
        <taxon>Nyssaceae</taxon>
        <taxon>Davidia</taxon>
    </lineage>
</organism>
<dbReference type="Pfam" id="PF13456">
    <property type="entry name" value="RVT_3"/>
    <property type="match status" value="1"/>
</dbReference>
<proteinExistence type="predicted"/>
<dbReference type="PANTHER" id="PTHR47723:SF19">
    <property type="entry name" value="POLYNUCLEOTIDYL TRANSFERASE, RIBONUCLEASE H-LIKE SUPERFAMILY PROTEIN"/>
    <property type="match status" value="1"/>
</dbReference>
<dbReference type="GO" id="GO:0004523">
    <property type="term" value="F:RNA-DNA hybrid ribonuclease activity"/>
    <property type="evidence" value="ECO:0007669"/>
    <property type="project" value="InterPro"/>
</dbReference>
<sequence length="145" mass="16348">MVGFGGVIRDDSGRWVKGYYGFISYTNSITAKLWSIREGLRLMAQSGSPKLIVESDCEVTINLLNKLEEIDSAYEAILEDCRLYAASFEVCEFIHTLREGNTCVDYAANLGVNQRERMVVMDEPPTELLRLLFADVASMAYFRPS</sequence>
<dbReference type="AlphaFoldDB" id="A0A5B7ALD5"/>